<dbReference type="GO" id="GO:0120330">
    <property type="term" value="C:rixosome complex"/>
    <property type="evidence" value="ECO:0007669"/>
    <property type="project" value="UniProtKB-UniRule"/>
</dbReference>
<dbReference type="InterPro" id="IPR016024">
    <property type="entry name" value="ARM-type_fold"/>
</dbReference>
<sequence length="774" mass="84443">MPKATRKKKERTADFSKAKLKLGKGKQAASNAVDTSFKARSIALPTQSIAVEKDSSAPTTKRRLTLDDLISNLKHYNANARKDALHGLRELLDEHPELIEPGLKNLLAACVRLIGDEDASVRKALISFFSWLLPQIPSEALAPHSSLLLLFTTSAQTHIFPEIRIDAIRFLDIFLDLFPDLVVEGWDDTSGRDTHGKRVLAGYLGILNAGTKFGEVGDSGPVQATSTASVVLSPGSKSAVLKSLSHFLQVAVSTHSHSISSTHDDVTSTWYLASSFGGPEAYHSFNQLFLPSSSSPSSSSCPNVVWKPNSEVEEERDVFLGTSHLSECRLDTTSTLQELMNLCNENDAEGQRVDNSTSSDVEVIAHIARTLHPTLISTFLDCAPTVFSPSTSSPPETELTLLTCVAEIAKSLYGSVLRNSLPSSNEKSHQDLEAILVYMAPYFPFRVNNVLGKRDIKVEQAYQDLNLIFCELSSLLVLAPSSSTPATSSNQVSGSSRSRPRAKKSKPTNGLSPPSRRIRDVCQYVIQLLEGNENSTSGTPSSGLARPITPAVYSALLPTIWSLLNSDSIMTTDGDDEPVSVKSTVISAVVEHAKRTSAGAASKRLSTEFLARLVLLESDAQYRGSFMLKDSQSDVEKIRDWVVQLPRTLWELGGNNVVATEIILRILLRLFQRTSPTLTKEVTIAIRTRFIPYFMMTHPSRGEIPGPYTKLPPFITSPLRRLVIDAVVTILTRRVSDTSEVGAVELEGVIDRAVAVAGGDDAGYWCRVKSAVRR</sequence>
<dbReference type="STRING" id="933084.A0A067QLZ4"/>
<protein>
    <recommendedName>
        <fullName evidence="5">Pre-rRNA-processing protein</fullName>
    </recommendedName>
</protein>
<dbReference type="PANTHER" id="PTHR16056:SF2">
    <property type="entry name" value="TESTIS-EXPRESSED PROTEIN 10"/>
    <property type="match status" value="1"/>
</dbReference>
<evidence type="ECO:0000256" key="3">
    <source>
        <dbReference type="ARBA" id="ARBA00006427"/>
    </source>
</evidence>
<proteinExistence type="inferred from homology"/>
<feature type="compositionally biased region" description="Low complexity" evidence="6">
    <location>
        <begin position="482"/>
        <end position="497"/>
    </location>
</feature>
<dbReference type="Pfam" id="PF12333">
    <property type="entry name" value="Ipi1_N"/>
    <property type="match status" value="1"/>
</dbReference>
<evidence type="ECO:0000259" key="7">
    <source>
        <dbReference type="Pfam" id="PF12333"/>
    </source>
</evidence>
<feature type="domain" description="Pre-rRNA-processing protein Ipi1 N-terminal" evidence="7">
    <location>
        <begin position="140"/>
        <end position="248"/>
    </location>
</feature>
<keyword evidence="5" id="KW-0690">Ribosome biogenesis</keyword>
<evidence type="ECO:0000256" key="4">
    <source>
        <dbReference type="ARBA" id="ARBA00023242"/>
    </source>
</evidence>
<dbReference type="Proteomes" id="UP000027265">
    <property type="component" value="Unassembled WGS sequence"/>
</dbReference>
<comment type="subunit">
    <text evidence="5">Component of the RIX1 complex.</text>
</comment>
<evidence type="ECO:0000256" key="6">
    <source>
        <dbReference type="SAM" id="MobiDB-lite"/>
    </source>
</evidence>
<dbReference type="PANTHER" id="PTHR16056">
    <property type="entry name" value="REGULATOR OF MICROTUBULE DYNAMICS PROTEIN"/>
    <property type="match status" value="1"/>
</dbReference>
<dbReference type="SUPFAM" id="SSF48371">
    <property type="entry name" value="ARM repeat"/>
    <property type="match status" value="1"/>
</dbReference>
<keyword evidence="5" id="KW-0698">rRNA processing</keyword>
<keyword evidence="4 5" id="KW-0539">Nucleus</keyword>
<dbReference type="AlphaFoldDB" id="A0A067QLZ4"/>
<reference evidence="9" key="1">
    <citation type="journal article" date="2014" name="Proc. Natl. Acad. Sci. U.S.A.">
        <title>Extensive sampling of basidiomycete genomes demonstrates inadequacy of the white-rot/brown-rot paradigm for wood decay fungi.</title>
        <authorList>
            <person name="Riley R."/>
            <person name="Salamov A.A."/>
            <person name="Brown D.W."/>
            <person name="Nagy L.G."/>
            <person name="Floudas D."/>
            <person name="Held B.W."/>
            <person name="Levasseur A."/>
            <person name="Lombard V."/>
            <person name="Morin E."/>
            <person name="Otillar R."/>
            <person name="Lindquist E.A."/>
            <person name="Sun H."/>
            <person name="LaButti K.M."/>
            <person name="Schmutz J."/>
            <person name="Jabbour D."/>
            <person name="Luo H."/>
            <person name="Baker S.E."/>
            <person name="Pisabarro A.G."/>
            <person name="Walton J.D."/>
            <person name="Blanchette R.A."/>
            <person name="Henrissat B."/>
            <person name="Martin F."/>
            <person name="Cullen D."/>
            <person name="Hibbett D.S."/>
            <person name="Grigoriev I.V."/>
        </authorList>
    </citation>
    <scope>NUCLEOTIDE SEQUENCE [LARGE SCALE GENOMIC DNA]</scope>
    <source>
        <strain evidence="9">MUCL 33604</strain>
    </source>
</reference>
<organism evidence="8 9">
    <name type="scientific">Jaapia argillacea MUCL 33604</name>
    <dbReference type="NCBI Taxonomy" id="933084"/>
    <lineage>
        <taxon>Eukaryota</taxon>
        <taxon>Fungi</taxon>
        <taxon>Dikarya</taxon>
        <taxon>Basidiomycota</taxon>
        <taxon>Agaricomycotina</taxon>
        <taxon>Agaricomycetes</taxon>
        <taxon>Agaricomycetidae</taxon>
        <taxon>Jaapiales</taxon>
        <taxon>Jaapiaceae</taxon>
        <taxon>Jaapia</taxon>
    </lineage>
</organism>
<comment type="similarity">
    <text evidence="3 5">Belongs to the IPI1/TEX10 family.</text>
</comment>
<gene>
    <name evidence="8" type="ORF">JAAARDRAFT_29690</name>
</gene>
<dbReference type="GO" id="GO:0006364">
    <property type="term" value="P:rRNA processing"/>
    <property type="evidence" value="ECO:0007669"/>
    <property type="project" value="UniProtKB-UniRule"/>
</dbReference>
<comment type="subcellular location">
    <subcellularLocation>
        <location evidence="2 5">Nucleus</location>
    </subcellularLocation>
</comment>
<evidence type="ECO:0000256" key="5">
    <source>
        <dbReference type="RuleBase" id="RU368021"/>
    </source>
</evidence>
<comment type="function">
    <text evidence="1 5">Component of the RIX1 complex required for processing of ITS2 sequences from 35S pre-rRNA.</text>
</comment>
<evidence type="ECO:0000256" key="2">
    <source>
        <dbReference type="ARBA" id="ARBA00004123"/>
    </source>
</evidence>
<dbReference type="Gene3D" id="1.25.10.10">
    <property type="entry name" value="Leucine-rich Repeat Variant"/>
    <property type="match status" value="1"/>
</dbReference>
<dbReference type="OrthoDB" id="361362at2759"/>
<evidence type="ECO:0000313" key="9">
    <source>
        <dbReference type="Proteomes" id="UP000027265"/>
    </source>
</evidence>
<dbReference type="InterPro" id="IPR011989">
    <property type="entry name" value="ARM-like"/>
</dbReference>
<name>A0A067QLZ4_9AGAM</name>
<dbReference type="HOGENOM" id="CLU_013988_0_0_1"/>
<dbReference type="InParanoid" id="A0A067QLZ4"/>
<dbReference type="InterPro" id="IPR024679">
    <property type="entry name" value="Ipi1_N"/>
</dbReference>
<dbReference type="EMBL" id="KL197710">
    <property type="protein sequence ID" value="KDQ63661.1"/>
    <property type="molecule type" value="Genomic_DNA"/>
</dbReference>
<accession>A0A067QLZ4</accession>
<feature type="region of interest" description="Disordered" evidence="6">
    <location>
        <begin position="482"/>
        <end position="516"/>
    </location>
</feature>
<keyword evidence="9" id="KW-1185">Reference proteome</keyword>
<evidence type="ECO:0000313" key="8">
    <source>
        <dbReference type="EMBL" id="KDQ63661.1"/>
    </source>
</evidence>
<evidence type="ECO:0000256" key="1">
    <source>
        <dbReference type="ARBA" id="ARBA00002355"/>
    </source>
</evidence>
<dbReference type="GO" id="GO:0005634">
    <property type="term" value="C:nucleus"/>
    <property type="evidence" value="ECO:0007669"/>
    <property type="project" value="UniProtKB-SubCell"/>
</dbReference>